<dbReference type="InterPro" id="IPR027417">
    <property type="entry name" value="P-loop_NTPase"/>
</dbReference>
<evidence type="ECO:0000259" key="8">
    <source>
        <dbReference type="PROSITE" id="PS51194"/>
    </source>
</evidence>
<evidence type="ECO:0000256" key="5">
    <source>
        <dbReference type="PROSITE-ProRule" id="PRU00325"/>
    </source>
</evidence>
<dbReference type="Gene3D" id="1.10.3380.20">
    <property type="match status" value="1"/>
</dbReference>
<dbReference type="SMART" id="SM00490">
    <property type="entry name" value="HELICc"/>
    <property type="match status" value="1"/>
</dbReference>
<dbReference type="Pfam" id="PF00271">
    <property type="entry name" value="Helicase_C"/>
    <property type="match status" value="1"/>
</dbReference>
<dbReference type="Gene3D" id="3.40.50.300">
    <property type="entry name" value="P-loop containing nucleotide triphosphate hydrolases"/>
    <property type="match status" value="2"/>
</dbReference>
<accession>A0ABQ2D6M9</accession>
<feature type="domain" description="SWIM-type" evidence="6">
    <location>
        <begin position="675"/>
        <end position="709"/>
    </location>
</feature>
<dbReference type="InterPro" id="IPR050474">
    <property type="entry name" value="Hel308_SKI2-like"/>
</dbReference>
<keyword evidence="5" id="KW-0863">Zinc-finger</keyword>
<keyword evidence="3" id="KW-0347">Helicase</keyword>
<feature type="domain" description="Helicase C-terminal" evidence="8">
    <location>
        <begin position="198"/>
        <end position="387"/>
    </location>
</feature>
<evidence type="ECO:0000256" key="3">
    <source>
        <dbReference type="ARBA" id="ARBA00022806"/>
    </source>
</evidence>
<evidence type="ECO:0000313" key="10">
    <source>
        <dbReference type="Proteomes" id="UP000632222"/>
    </source>
</evidence>
<evidence type="ECO:0000313" key="9">
    <source>
        <dbReference type="EMBL" id="GGJ47876.1"/>
    </source>
</evidence>
<keyword evidence="5" id="KW-0479">Metal-binding</keyword>
<evidence type="ECO:0000256" key="1">
    <source>
        <dbReference type="ARBA" id="ARBA00022741"/>
    </source>
</evidence>
<comment type="caution">
    <text evidence="9">The sequence shown here is derived from an EMBL/GenBank/DDBJ whole genome shotgun (WGS) entry which is preliminary data.</text>
</comment>
<keyword evidence="10" id="KW-1185">Reference proteome</keyword>
<proteinExistence type="predicted"/>
<name>A0ABQ2D6M9_9DEIO</name>
<dbReference type="RefSeq" id="WP_189005282.1">
    <property type="nucleotide sequence ID" value="NZ_BMOD01000018.1"/>
</dbReference>
<dbReference type="SUPFAM" id="SSF52540">
    <property type="entry name" value="P-loop containing nucleoside triphosphate hydrolases"/>
    <property type="match status" value="1"/>
</dbReference>
<evidence type="ECO:0000259" key="6">
    <source>
        <dbReference type="PROSITE" id="PS50966"/>
    </source>
</evidence>
<dbReference type="PROSITE" id="PS50966">
    <property type="entry name" value="ZF_SWIM"/>
    <property type="match status" value="1"/>
</dbReference>
<evidence type="ECO:0000256" key="2">
    <source>
        <dbReference type="ARBA" id="ARBA00022801"/>
    </source>
</evidence>
<dbReference type="SUPFAM" id="SSF158702">
    <property type="entry name" value="Sec63 N-terminal domain-like"/>
    <property type="match status" value="1"/>
</dbReference>
<dbReference type="PROSITE" id="PS51192">
    <property type="entry name" value="HELICASE_ATP_BIND_1"/>
    <property type="match status" value="1"/>
</dbReference>
<dbReference type="PROSITE" id="PS51194">
    <property type="entry name" value="HELICASE_CTER"/>
    <property type="match status" value="1"/>
</dbReference>
<dbReference type="InterPro" id="IPR011545">
    <property type="entry name" value="DEAD/DEAH_box_helicase_dom"/>
</dbReference>
<gene>
    <name evidence="9" type="ORF">GCM10008938_37350</name>
</gene>
<dbReference type="InterPro" id="IPR007527">
    <property type="entry name" value="Znf_SWIM"/>
</dbReference>
<evidence type="ECO:0000259" key="7">
    <source>
        <dbReference type="PROSITE" id="PS51192"/>
    </source>
</evidence>
<keyword evidence="4" id="KW-0067">ATP-binding</keyword>
<dbReference type="InterPro" id="IPR001650">
    <property type="entry name" value="Helicase_C-like"/>
</dbReference>
<dbReference type="SMART" id="SM00487">
    <property type="entry name" value="DEXDc"/>
    <property type="match status" value="1"/>
</dbReference>
<protein>
    <recommendedName>
        <fullName evidence="11">DEAD/DEAH box helicase</fullName>
    </recommendedName>
</protein>
<organism evidence="9 10">
    <name type="scientific">Deinococcus roseus</name>
    <dbReference type="NCBI Taxonomy" id="392414"/>
    <lineage>
        <taxon>Bacteria</taxon>
        <taxon>Thermotogati</taxon>
        <taxon>Deinococcota</taxon>
        <taxon>Deinococci</taxon>
        <taxon>Deinococcales</taxon>
        <taxon>Deinococcaceae</taxon>
        <taxon>Deinococcus</taxon>
    </lineage>
</organism>
<dbReference type="Pfam" id="PF00270">
    <property type="entry name" value="DEAD"/>
    <property type="match status" value="1"/>
</dbReference>
<dbReference type="CDD" id="cd18795">
    <property type="entry name" value="SF2_C_Ski2"/>
    <property type="match status" value="1"/>
</dbReference>
<dbReference type="PANTHER" id="PTHR47961:SF6">
    <property type="entry name" value="DNA-DIRECTED DNA POLYMERASE"/>
    <property type="match status" value="1"/>
</dbReference>
<dbReference type="EMBL" id="BMOD01000018">
    <property type="protein sequence ID" value="GGJ47876.1"/>
    <property type="molecule type" value="Genomic_DNA"/>
</dbReference>
<keyword evidence="2" id="KW-0378">Hydrolase</keyword>
<evidence type="ECO:0000256" key="4">
    <source>
        <dbReference type="ARBA" id="ARBA00022840"/>
    </source>
</evidence>
<dbReference type="PANTHER" id="PTHR47961">
    <property type="entry name" value="DNA POLYMERASE THETA, PUTATIVE (AFU_ORTHOLOGUE AFUA_1G05260)-RELATED"/>
    <property type="match status" value="1"/>
</dbReference>
<sequence>MEKAIFPSLDMLFSTGEPPKDLILQLPTGAGKTHLARLASQHTAHQGFKIVYLCPLKTMAQEIHDTWAETLKVGLYTADTEFTDQPPLEQDVLIFTYEKFEFITRFWREHWDWIPQVNLLVVDEFHMLADPHRGPTLESALTRFRRLNPFVRTLALSATLGNLPELGEWLQAETHHSTHRPVPLNWRVVPFTGSSKEDLLQAELITPKSTLVFVGSRSRAEQLAKKFGAAAHHAGLSPQARQHTEAQFRAGKILTLFCTPTLEMGLNLPAQRVILYDMERYHQGEYVPISVNSAWQRAGRAGRPGLHLEGEAVVFIYRYPSHAQPYLQGKFEPIRSGLKHGHLTSWIVAEVAARTSRTLEELQCAYQHTLRSRQHPEDLGRPVNSLIFTGALKEEAGSLKVTRTGWIAARYMLQVDTVLQLSGQFSADLTFFDLLVLAVSTPDVQVLLPSREALRDLLFRVGREPRTMLTGTPSRDLTTLPITHAELLGAYHTSCVLRSHTRQEEPTVPTSDLRQASEQVCRVLQAFAELLPVQDNPAFLEVQRKTRVLALMVRHGLTEEHATLTLIPGIGGVHARTLLERGITDIEGLALSDPASWAGEGIRLERAERWVELAAGLVKSCGAWTFKEDLPLLLQPQDEPQLDEQAWYRAMRARELTVHPTSTPGVFEVVGFDPRTVNLNLGFTRKCNCLDSRRGHDCKHLLAVQRFLALSQTFPKEKTA</sequence>
<feature type="domain" description="Helicase ATP-binding" evidence="7">
    <location>
        <begin position="13"/>
        <end position="178"/>
    </location>
</feature>
<reference evidence="10" key="1">
    <citation type="journal article" date="2019" name="Int. J. Syst. Evol. Microbiol.">
        <title>The Global Catalogue of Microorganisms (GCM) 10K type strain sequencing project: providing services to taxonomists for standard genome sequencing and annotation.</title>
        <authorList>
            <consortium name="The Broad Institute Genomics Platform"/>
            <consortium name="The Broad Institute Genome Sequencing Center for Infectious Disease"/>
            <person name="Wu L."/>
            <person name="Ma J."/>
        </authorList>
    </citation>
    <scope>NUCLEOTIDE SEQUENCE [LARGE SCALE GENOMIC DNA]</scope>
    <source>
        <strain evidence="10">JCM 14370</strain>
    </source>
</reference>
<keyword evidence="1" id="KW-0547">Nucleotide-binding</keyword>
<dbReference type="Proteomes" id="UP000632222">
    <property type="component" value="Unassembled WGS sequence"/>
</dbReference>
<dbReference type="InterPro" id="IPR014001">
    <property type="entry name" value="Helicase_ATP-bd"/>
</dbReference>
<keyword evidence="5" id="KW-0862">Zinc</keyword>
<evidence type="ECO:0008006" key="11">
    <source>
        <dbReference type="Google" id="ProtNLM"/>
    </source>
</evidence>